<reference evidence="2" key="1">
    <citation type="submission" date="2007-11" db="EMBL/GenBank/DDBJ databases">
        <authorList>
            <person name="Fulton L."/>
            <person name="Clifton S."/>
            <person name="Fulton B."/>
            <person name="Xu J."/>
            <person name="Minx P."/>
            <person name="Pepin K.H."/>
            <person name="Johnson M."/>
            <person name="Thiruvilangam P."/>
            <person name="Bhonagiri V."/>
            <person name="Nash W.E."/>
            <person name="Mardis E.R."/>
            <person name="Wilson R.K."/>
        </authorList>
    </citation>
    <scope>NUCLEOTIDE SEQUENCE [LARGE SCALE GENOMIC DNA]</scope>
    <source>
        <strain evidence="2">DSM 1402</strain>
    </source>
</reference>
<comment type="caution">
    <text evidence="2">The sequence shown here is derived from an EMBL/GenBank/DDBJ whole genome shotgun (WGS) entry which is preliminary data.</text>
</comment>
<dbReference type="eggNOG" id="ENOG5032BPX">
    <property type="taxonomic scope" value="Bacteria"/>
</dbReference>
<evidence type="ECO:0000313" key="2">
    <source>
        <dbReference type="EMBL" id="EDS18176.1"/>
    </source>
</evidence>
<dbReference type="EMBL" id="ABFX02000008">
    <property type="protein sequence ID" value="EDS18176.1"/>
    <property type="molecule type" value="Genomic_DNA"/>
</dbReference>
<proteinExistence type="predicted"/>
<name>B0N5W7_9FIRM</name>
<dbReference type="InterPro" id="IPR015032">
    <property type="entry name" value="ThsB__TIR-like_domain"/>
</dbReference>
<dbReference type="InterPro" id="IPR036490">
    <property type="entry name" value="ThsB_TIR-like_sf"/>
</dbReference>
<sequence length="136" mass="16017">MPSLKTYDLFISHAWLYGDDYDNLINLLDKASYFYYRNYSAPKEKPLAISNNAFDYQIKEAIDKKIKPVNCVIILGGMYAHRKWMKYELEAAKKLRKPIIIVAPRGQERMPIELQQYPVVRWNTDSIITAIRQLSR</sequence>
<accession>B0N5W7</accession>
<dbReference type="Pfam" id="PF08937">
    <property type="entry name" value="ThsB_TIR"/>
    <property type="match status" value="1"/>
</dbReference>
<dbReference type="RefSeq" id="WP_003539199.1">
    <property type="nucleotide sequence ID" value="NZ_CAXTKX010000020.1"/>
</dbReference>
<keyword evidence="3" id="KW-1185">Reference proteome</keyword>
<evidence type="ECO:0000313" key="3">
    <source>
        <dbReference type="Proteomes" id="UP000005798"/>
    </source>
</evidence>
<protein>
    <recommendedName>
        <fullName evidence="1">Thoeris protein ThsB TIR-like domain-containing protein</fullName>
    </recommendedName>
</protein>
<feature type="domain" description="Thoeris protein ThsB TIR-like" evidence="1">
    <location>
        <begin position="10"/>
        <end position="108"/>
    </location>
</feature>
<reference evidence="2" key="2">
    <citation type="submission" date="2014-06" db="EMBL/GenBank/DDBJ databases">
        <title>Draft genome sequence of Clostridium ramosum(DSM 1402).</title>
        <authorList>
            <person name="Sudarsanam P."/>
            <person name="Ley R."/>
            <person name="Guruge J."/>
            <person name="Turnbaugh P.J."/>
            <person name="Mahowald M."/>
            <person name="Liep D."/>
            <person name="Gordon J."/>
        </authorList>
    </citation>
    <scope>NUCLEOTIDE SEQUENCE</scope>
    <source>
        <strain evidence="2">DSM 1402</strain>
    </source>
</reference>
<dbReference type="AlphaFoldDB" id="B0N5W7"/>
<evidence type="ECO:0000259" key="1">
    <source>
        <dbReference type="Pfam" id="PF08937"/>
    </source>
</evidence>
<dbReference type="HOGENOM" id="CLU_140379_1_0_9"/>
<dbReference type="Gene3D" id="3.40.50.9200">
    <property type="entry name" value="Hypothetical protein MTH538"/>
    <property type="match status" value="1"/>
</dbReference>
<dbReference type="Proteomes" id="UP000005798">
    <property type="component" value="Unassembled WGS sequence"/>
</dbReference>
<dbReference type="SUPFAM" id="SSF52206">
    <property type="entry name" value="Hypothetical protein MTH538"/>
    <property type="match status" value="1"/>
</dbReference>
<organism evidence="2 3">
    <name type="scientific">Thomasclavelia ramosa DSM 1402</name>
    <dbReference type="NCBI Taxonomy" id="445974"/>
    <lineage>
        <taxon>Bacteria</taxon>
        <taxon>Bacillati</taxon>
        <taxon>Bacillota</taxon>
        <taxon>Erysipelotrichia</taxon>
        <taxon>Erysipelotrichales</taxon>
        <taxon>Coprobacillaceae</taxon>
        <taxon>Thomasclavelia</taxon>
    </lineage>
</organism>
<gene>
    <name evidence="2" type="ORF">CLORAM_02972</name>
</gene>